<sequence length="105" mass="11569">MSTIRRLGMRPIVDMVAGTMQIVCANGALGVPNERDLSEGSEQQNAAANEANKEQRMREVVEMVAGGDAERVSIESHRESFWMTTIMWHVSLAANGQLLRILAPM</sequence>
<dbReference type="EMBL" id="JARJCW010000001">
    <property type="protein sequence ID" value="KAJ7230162.1"/>
    <property type="molecule type" value="Genomic_DNA"/>
</dbReference>
<keyword evidence="3" id="KW-1185">Reference proteome</keyword>
<evidence type="ECO:0000313" key="3">
    <source>
        <dbReference type="Proteomes" id="UP001219525"/>
    </source>
</evidence>
<feature type="region of interest" description="Disordered" evidence="1">
    <location>
        <begin position="33"/>
        <end position="56"/>
    </location>
</feature>
<gene>
    <name evidence="2" type="ORF">GGX14DRAFT_384124</name>
</gene>
<dbReference type="Proteomes" id="UP001219525">
    <property type="component" value="Unassembled WGS sequence"/>
</dbReference>
<dbReference type="AlphaFoldDB" id="A0AAD6YV09"/>
<organism evidence="2 3">
    <name type="scientific">Mycena pura</name>
    <dbReference type="NCBI Taxonomy" id="153505"/>
    <lineage>
        <taxon>Eukaryota</taxon>
        <taxon>Fungi</taxon>
        <taxon>Dikarya</taxon>
        <taxon>Basidiomycota</taxon>
        <taxon>Agaricomycotina</taxon>
        <taxon>Agaricomycetes</taxon>
        <taxon>Agaricomycetidae</taxon>
        <taxon>Agaricales</taxon>
        <taxon>Marasmiineae</taxon>
        <taxon>Mycenaceae</taxon>
        <taxon>Mycena</taxon>
    </lineage>
</organism>
<reference evidence="2" key="1">
    <citation type="submission" date="2023-03" db="EMBL/GenBank/DDBJ databases">
        <title>Massive genome expansion in bonnet fungi (Mycena s.s.) driven by repeated elements and novel gene families across ecological guilds.</title>
        <authorList>
            <consortium name="Lawrence Berkeley National Laboratory"/>
            <person name="Harder C.B."/>
            <person name="Miyauchi S."/>
            <person name="Viragh M."/>
            <person name="Kuo A."/>
            <person name="Thoen E."/>
            <person name="Andreopoulos B."/>
            <person name="Lu D."/>
            <person name="Skrede I."/>
            <person name="Drula E."/>
            <person name="Henrissat B."/>
            <person name="Morin E."/>
            <person name="Kohler A."/>
            <person name="Barry K."/>
            <person name="LaButti K."/>
            <person name="Morin E."/>
            <person name="Salamov A."/>
            <person name="Lipzen A."/>
            <person name="Mereny Z."/>
            <person name="Hegedus B."/>
            <person name="Baldrian P."/>
            <person name="Stursova M."/>
            <person name="Weitz H."/>
            <person name="Taylor A."/>
            <person name="Grigoriev I.V."/>
            <person name="Nagy L.G."/>
            <person name="Martin F."/>
            <person name="Kauserud H."/>
        </authorList>
    </citation>
    <scope>NUCLEOTIDE SEQUENCE</scope>
    <source>
        <strain evidence="2">9144</strain>
    </source>
</reference>
<evidence type="ECO:0000256" key="1">
    <source>
        <dbReference type="SAM" id="MobiDB-lite"/>
    </source>
</evidence>
<accession>A0AAD6YV09</accession>
<name>A0AAD6YV09_9AGAR</name>
<evidence type="ECO:0000313" key="2">
    <source>
        <dbReference type="EMBL" id="KAJ7230162.1"/>
    </source>
</evidence>
<protein>
    <submittedName>
        <fullName evidence="2">Uncharacterized protein</fullName>
    </submittedName>
</protein>
<comment type="caution">
    <text evidence="2">The sequence shown here is derived from an EMBL/GenBank/DDBJ whole genome shotgun (WGS) entry which is preliminary data.</text>
</comment>
<proteinExistence type="predicted"/>